<evidence type="ECO:0000256" key="3">
    <source>
        <dbReference type="ARBA" id="ARBA00022475"/>
    </source>
</evidence>
<evidence type="ECO:0000313" key="11">
    <source>
        <dbReference type="EMBL" id="MEE1675342.1"/>
    </source>
</evidence>
<evidence type="ECO:0000256" key="5">
    <source>
        <dbReference type="ARBA" id="ARBA00022692"/>
    </source>
</evidence>
<proteinExistence type="inferred from homology"/>
<keyword evidence="4 9" id="KW-0997">Cell inner membrane</keyword>
<dbReference type="Proteomes" id="UP001310248">
    <property type="component" value="Unassembled WGS sequence"/>
</dbReference>
<evidence type="ECO:0000256" key="7">
    <source>
        <dbReference type="ARBA" id="ARBA00023136"/>
    </source>
</evidence>
<comment type="subcellular location">
    <subcellularLocation>
        <location evidence="1 9">Cell inner membrane</location>
        <topology evidence="1 9">Multi-pass membrane protein</topology>
    </subcellularLocation>
</comment>
<evidence type="ECO:0000259" key="10">
    <source>
        <dbReference type="Pfam" id="PF04290"/>
    </source>
</evidence>
<keyword evidence="3" id="KW-1003">Cell membrane</keyword>
<dbReference type="PANTHER" id="PTHR35011">
    <property type="entry name" value="2,3-DIKETO-L-GULONATE TRAP TRANSPORTER SMALL PERMEASE PROTEIN YIAM"/>
    <property type="match status" value="1"/>
</dbReference>
<keyword evidence="2 9" id="KW-0813">Transport</keyword>
<evidence type="ECO:0000313" key="12">
    <source>
        <dbReference type="Proteomes" id="UP001310248"/>
    </source>
</evidence>
<accession>A0ABU7G7H6</accession>
<dbReference type="PANTHER" id="PTHR35011:SF2">
    <property type="entry name" value="2,3-DIKETO-L-GULONATE TRAP TRANSPORTER SMALL PERMEASE PROTEIN YIAM"/>
    <property type="match status" value="1"/>
</dbReference>
<evidence type="ECO:0000256" key="1">
    <source>
        <dbReference type="ARBA" id="ARBA00004429"/>
    </source>
</evidence>
<dbReference type="Pfam" id="PF04290">
    <property type="entry name" value="DctQ"/>
    <property type="match status" value="1"/>
</dbReference>
<evidence type="ECO:0000256" key="4">
    <source>
        <dbReference type="ARBA" id="ARBA00022519"/>
    </source>
</evidence>
<feature type="transmembrane region" description="Helical" evidence="9">
    <location>
        <begin position="14"/>
        <end position="34"/>
    </location>
</feature>
<comment type="caution">
    <text evidence="11">The sequence shown here is derived from an EMBL/GenBank/DDBJ whole genome shotgun (WGS) entry which is preliminary data.</text>
</comment>
<gene>
    <name evidence="11" type="ORF">SNR37_000667</name>
</gene>
<keyword evidence="12" id="KW-1185">Reference proteome</keyword>
<sequence length="178" mass="20658">MTFVTWFRRFEENFIAFLLVAMTLLVFVEVIMRFVFNSGIHWVQEVTLYCSAWLVLLGASWGVREGAHIGVDAFVKVLPPTQRKWITLVALALCLFYCGLFMYGSWVYLSKLARIGIEMEDLPIEKWKTMSVLFIGFVLLVIRFLEVGWKVFTNQQDGFHLADEAKESMQLADELKKQ</sequence>
<comment type="subunit">
    <text evidence="9">The complex comprises the extracytoplasmic solute receptor protein and the two transmembrane proteins.</text>
</comment>
<feature type="transmembrane region" description="Helical" evidence="9">
    <location>
        <begin position="84"/>
        <end position="109"/>
    </location>
</feature>
<evidence type="ECO:0000256" key="8">
    <source>
        <dbReference type="ARBA" id="ARBA00038436"/>
    </source>
</evidence>
<reference evidence="12" key="1">
    <citation type="submission" date="2023-07" db="EMBL/GenBank/DDBJ databases">
        <title>Draft genome sequence of Agarivorans aestuarii strain ZMCS4, a CAZymes producing bacteria isolated from the marine brown algae Clodostephus spongiosus.</title>
        <authorList>
            <person name="Lorente B."/>
            <person name="Cabral C."/>
            <person name="Frias J."/>
            <person name="Faria J."/>
            <person name="Toubarro D."/>
        </authorList>
    </citation>
    <scope>NUCLEOTIDE SEQUENCE [LARGE SCALE GENOMIC DNA]</scope>
    <source>
        <strain evidence="12">ZMCS4</strain>
    </source>
</reference>
<feature type="transmembrane region" description="Helical" evidence="9">
    <location>
        <begin position="130"/>
        <end position="149"/>
    </location>
</feature>
<dbReference type="InterPro" id="IPR055348">
    <property type="entry name" value="DctQ"/>
</dbReference>
<dbReference type="RefSeq" id="WP_329776270.1">
    <property type="nucleotide sequence ID" value="NZ_JAYDYW010000012.1"/>
</dbReference>
<keyword evidence="7 9" id="KW-0472">Membrane</keyword>
<evidence type="ECO:0000256" key="6">
    <source>
        <dbReference type="ARBA" id="ARBA00022989"/>
    </source>
</evidence>
<protein>
    <recommendedName>
        <fullName evidence="9">TRAP transporter small permease protein</fullName>
    </recommendedName>
</protein>
<keyword evidence="5 9" id="KW-0812">Transmembrane</keyword>
<evidence type="ECO:0000256" key="2">
    <source>
        <dbReference type="ARBA" id="ARBA00022448"/>
    </source>
</evidence>
<dbReference type="InterPro" id="IPR007387">
    <property type="entry name" value="TRAP_DctQ"/>
</dbReference>
<comment type="function">
    <text evidence="9">Part of the tripartite ATP-independent periplasmic (TRAP) transport system.</text>
</comment>
<keyword evidence="6 9" id="KW-1133">Transmembrane helix</keyword>
<comment type="similarity">
    <text evidence="8 9">Belongs to the TRAP transporter small permease family.</text>
</comment>
<evidence type="ECO:0000256" key="9">
    <source>
        <dbReference type="RuleBase" id="RU369079"/>
    </source>
</evidence>
<feature type="transmembrane region" description="Helical" evidence="9">
    <location>
        <begin position="46"/>
        <end position="64"/>
    </location>
</feature>
<dbReference type="EMBL" id="JAYDYW010000012">
    <property type="protein sequence ID" value="MEE1675342.1"/>
    <property type="molecule type" value="Genomic_DNA"/>
</dbReference>
<organism evidence="11 12">
    <name type="scientific">Agarivorans aestuarii</name>
    <dbReference type="NCBI Taxonomy" id="1563703"/>
    <lineage>
        <taxon>Bacteria</taxon>
        <taxon>Pseudomonadati</taxon>
        <taxon>Pseudomonadota</taxon>
        <taxon>Gammaproteobacteria</taxon>
        <taxon>Alteromonadales</taxon>
        <taxon>Alteromonadaceae</taxon>
        <taxon>Agarivorans</taxon>
    </lineage>
</organism>
<name>A0ABU7G7H6_9ALTE</name>
<feature type="domain" description="Tripartite ATP-independent periplasmic transporters DctQ component" evidence="10">
    <location>
        <begin position="22"/>
        <end position="150"/>
    </location>
</feature>